<dbReference type="Proteomes" id="UP000294028">
    <property type="component" value="Unassembled WGS sequence"/>
</dbReference>
<protein>
    <recommendedName>
        <fullName evidence="1">DUF7718 domain-containing protein</fullName>
    </recommendedName>
</protein>
<organism evidence="2 3">
    <name type="scientific">Halogeometricum borinquense</name>
    <dbReference type="NCBI Taxonomy" id="60847"/>
    <lineage>
        <taxon>Archaea</taxon>
        <taxon>Methanobacteriati</taxon>
        <taxon>Methanobacteriota</taxon>
        <taxon>Stenosarchaea group</taxon>
        <taxon>Halobacteria</taxon>
        <taxon>Halobacteriales</taxon>
        <taxon>Haloferacaceae</taxon>
        <taxon>Halogeometricum</taxon>
    </lineage>
</organism>
<dbReference type="Pfam" id="PF24839">
    <property type="entry name" value="DUF7718"/>
    <property type="match status" value="1"/>
</dbReference>
<evidence type="ECO:0000313" key="3">
    <source>
        <dbReference type="Proteomes" id="UP000294028"/>
    </source>
</evidence>
<sequence length="132" mass="15945">MLVHGFSHVRNPRDYDREFTTPLEFRVRRRIGYSHDHGMVTRFVVQLEYRFDDGWREVVRFDHDPEGEQGHDVTVEGVHMDVYRNGEKIRSPEIFPPMPANDALTSAEEHLTQHGERYIKRFEEWHDIRRNR</sequence>
<dbReference type="EMBL" id="RZHH01000011">
    <property type="protein sequence ID" value="RYJ07754.1"/>
    <property type="molecule type" value="Genomic_DNA"/>
</dbReference>
<gene>
    <name evidence="2" type="ORF">ELS19_19885</name>
</gene>
<proteinExistence type="predicted"/>
<dbReference type="AlphaFoldDB" id="A0A482SX06"/>
<evidence type="ECO:0000313" key="2">
    <source>
        <dbReference type="EMBL" id="RYJ07754.1"/>
    </source>
</evidence>
<dbReference type="InterPro" id="IPR056135">
    <property type="entry name" value="DUF7718"/>
</dbReference>
<evidence type="ECO:0000259" key="1">
    <source>
        <dbReference type="Pfam" id="PF24839"/>
    </source>
</evidence>
<name>A0A482SX06_9EURY</name>
<accession>A0A482SX06</accession>
<comment type="caution">
    <text evidence="2">The sequence shown here is derived from an EMBL/GenBank/DDBJ whole genome shotgun (WGS) entry which is preliminary data.</text>
</comment>
<reference evidence="2 3" key="1">
    <citation type="submission" date="2018-12" db="EMBL/GenBank/DDBJ databases">
        <title>Genome analysis provides insights into bioremediation potentialities of Halogeometricum borinquense strain N11.</title>
        <authorList>
            <person name="Najjari A."/>
            <person name="Youssef N."/>
            <person name="Fhoula I."/>
            <person name="Ben Dhia O."/>
            <person name="Mahjoubi M."/>
            <person name="Ouzari H.I."/>
            <person name="Cherif A."/>
        </authorList>
    </citation>
    <scope>NUCLEOTIDE SEQUENCE [LARGE SCALE GENOMIC DNA]</scope>
    <source>
        <strain evidence="2 3">N11</strain>
    </source>
</reference>
<feature type="domain" description="DUF7718" evidence="1">
    <location>
        <begin position="17"/>
        <end position="127"/>
    </location>
</feature>